<dbReference type="PROSITE" id="PS51194">
    <property type="entry name" value="HELICASE_CTER"/>
    <property type="match status" value="1"/>
</dbReference>
<dbReference type="InterPro" id="IPR035979">
    <property type="entry name" value="RBD_domain_sf"/>
</dbReference>
<gene>
    <name evidence="9" type="ORF">cgd6_4860</name>
</gene>
<feature type="domain" description="Helicase C-terminal" evidence="8">
    <location>
        <begin position="325"/>
        <end position="467"/>
    </location>
</feature>
<dbReference type="OMA" id="CESFKLC"/>
<feature type="domain" description="Helicase ATP-binding" evidence="7">
    <location>
        <begin position="95"/>
        <end position="285"/>
    </location>
</feature>
<evidence type="ECO:0000256" key="5">
    <source>
        <dbReference type="ARBA" id="ARBA00022840"/>
    </source>
</evidence>
<dbReference type="InterPro" id="IPR011545">
    <property type="entry name" value="DEAD/DEAH_box_helicase_dom"/>
</dbReference>
<dbReference type="InterPro" id="IPR050079">
    <property type="entry name" value="DEAD_box_RNA_helicase"/>
</dbReference>
<dbReference type="GO" id="GO:0016787">
    <property type="term" value="F:hydrolase activity"/>
    <property type="evidence" value="ECO:0007669"/>
    <property type="project" value="UniProtKB-KW"/>
</dbReference>
<dbReference type="Pfam" id="PF08152">
    <property type="entry name" value="GUCT"/>
    <property type="match status" value="1"/>
</dbReference>
<protein>
    <submittedName>
        <fullName evidence="9">Nucleolar protein GU2</fullName>
    </submittedName>
</protein>
<keyword evidence="2" id="KW-0547">Nucleotide-binding</keyword>
<dbReference type="GO" id="GO:0005829">
    <property type="term" value="C:cytosol"/>
    <property type="evidence" value="ECO:0007669"/>
    <property type="project" value="TreeGrafter"/>
</dbReference>
<dbReference type="InterPro" id="IPR012562">
    <property type="entry name" value="GUCT"/>
</dbReference>
<comment type="caution">
    <text evidence="9">The sequence shown here is derived from an EMBL/GenBank/DDBJ whole genome shotgun (WGS) entry which is preliminary data.</text>
</comment>
<dbReference type="RefSeq" id="XP_627813.1">
    <property type="nucleotide sequence ID" value="XM_627813.1"/>
</dbReference>
<evidence type="ECO:0000256" key="2">
    <source>
        <dbReference type="ARBA" id="ARBA00022741"/>
    </source>
</evidence>
<evidence type="ECO:0000259" key="8">
    <source>
        <dbReference type="PROSITE" id="PS51194"/>
    </source>
</evidence>
<evidence type="ECO:0000256" key="6">
    <source>
        <dbReference type="SAM" id="MobiDB-lite"/>
    </source>
</evidence>
<dbReference type="InterPro" id="IPR014001">
    <property type="entry name" value="Helicase_ATP-bd"/>
</dbReference>
<keyword evidence="3" id="KW-0378">Hydrolase</keyword>
<dbReference type="Pfam" id="PF00271">
    <property type="entry name" value="Helicase_C"/>
    <property type="match status" value="1"/>
</dbReference>
<dbReference type="SUPFAM" id="SSF52540">
    <property type="entry name" value="P-loop containing nucleoside triphosphate hydrolases"/>
    <property type="match status" value="1"/>
</dbReference>
<dbReference type="PANTHER" id="PTHR47959:SF1">
    <property type="entry name" value="ATP-DEPENDENT RNA HELICASE DBPA"/>
    <property type="match status" value="1"/>
</dbReference>
<dbReference type="FunCoup" id="Q5CWJ1">
    <property type="interactions" value="243"/>
</dbReference>
<dbReference type="GeneID" id="3375919"/>
<dbReference type="KEGG" id="cpv:cgd6_4860"/>
<sequence length="738" mass="81836">KFSSLKISAGGHKPAHQKIGRENVALMTLKDGIVVVMSLLTGRTKKKESNMDHKKRKLESEVDGSIDRFPLSDESREILRSRGIERLFPIQAQSFESIYGKKDVLGKAKTGTGKTLAFVLPVIERLLKKGKFDPNKHGRRPLVLVLLPTRELAQQVSNEFELMKGKDRYKVCSVYGGSPEYPQIQEIKKGVDIVVGCPGRVLDFIERGILNVSKISVLTLDEADKMLEMGFKETVDKIIDCVRKETGDGETHSRQNKFQVLLFSATVPPWVKNILTEIMSSDTVTVDVTHISIHGEEEDEAAARSRIRHLAIQCAYPQRTGLLGDIITMYAGINGKCIIFTETKQTANEIAMRSEISKMCQVLHGDIQQNQREIALQAFKEGRYRCLVATDVAARGLHIDDVAVVIQLAPPRDIDTYIHRSGRTGRAGKFGTAIMFCNMSDYPFLSSIEKASKISFQRIGVPQYEEILQKTADSIGKDLLEKDIPSAMLDCVRDPAKHIIQGLWRKLTGKASRKRNRLGNSDDEETEAESNINDNDMDDDMPEIPDCAVRALSHCLLELTGINNDLKKIPHRSVLNGREDFKSYMITFNRLKEPIASNSYVWRCLKSNLRGCEGLIERIQCMTLLKKGDGAVFDVPLGSIRQWESAISNFTPKNNNGSGFFQIIPATSNLPELSIPVTDNNADFGHNGRMNSQHISNKVGYRQSGGSRGGGSGSMGSRGGGSGSMGSRGGFSRGGRRF</sequence>
<dbReference type="AlphaFoldDB" id="Q5CWJ1"/>
<evidence type="ECO:0000256" key="3">
    <source>
        <dbReference type="ARBA" id="ARBA00022801"/>
    </source>
</evidence>
<dbReference type="GO" id="GO:0005524">
    <property type="term" value="F:ATP binding"/>
    <property type="evidence" value="ECO:0007669"/>
    <property type="project" value="UniProtKB-KW"/>
</dbReference>
<dbReference type="PROSITE" id="PS51192">
    <property type="entry name" value="HELICASE_ATP_BIND_1"/>
    <property type="match status" value="1"/>
</dbReference>
<reference evidence="9 10" key="1">
    <citation type="journal article" date="2004" name="Science">
        <title>Complete genome sequence of the apicomplexan, Cryptosporidium parvum.</title>
        <authorList>
            <person name="Abrahamsen M.S."/>
            <person name="Templeton T.J."/>
            <person name="Enomoto S."/>
            <person name="Abrahante J.E."/>
            <person name="Zhu G."/>
            <person name="Lancto C.A."/>
            <person name="Deng M."/>
            <person name="Liu C."/>
            <person name="Widmer G."/>
            <person name="Tzipori S."/>
            <person name="Buck G.A."/>
            <person name="Xu P."/>
            <person name="Bankier A.T."/>
            <person name="Dear P.H."/>
            <person name="Konfortov B.A."/>
            <person name="Spriggs H.F."/>
            <person name="Iyer L."/>
            <person name="Anantharaman V."/>
            <person name="Aravind L."/>
            <person name="Kapur V."/>
        </authorList>
    </citation>
    <scope>NUCLEOTIDE SEQUENCE [LARGE SCALE GENOMIC DNA]</scope>
    <source>
        <strain evidence="10">Iowa II</strain>
    </source>
</reference>
<dbReference type="SMART" id="SM00490">
    <property type="entry name" value="HELICc"/>
    <property type="match status" value="1"/>
</dbReference>
<dbReference type="InterPro" id="IPR027417">
    <property type="entry name" value="P-loop_NTPase"/>
</dbReference>
<dbReference type="GO" id="GO:0003723">
    <property type="term" value="F:RNA binding"/>
    <property type="evidence" value="ECO:0007669"/>
    <property type="project" value="UniProtKB-KW"/>
</dbReference>
<accession>Q5CWJ1</accession>
<evidence type="ECO:0000313" key="10">
    <source>
        <dbReference type="Proteomes" id="UP000006726"/>
    </source>
</evidence>
<dbReference type="Gene3D" id="3.30.70.2280">
    <property type="match status" value="1"/>
</dbReference>
<proteinExistence type="inferred from homology"/>
<dbReference type="SMART" id="SM00487">
    <property type="entry name" value="DEXDc"/>
    <property type="match status" value="1"/>
</dbReference>
<dbReference type="PANTHER" id="PTHR47959">
    <property type="entry name" value="ATP-DEPENDENT RNA HELICASE RHLE-RELATED"/>
    <property type="match status" value="1"/>
</dbReference>
<feature type="region of interest" description="Disordered" evidence="6">
    <location>
        <begin position="514"/>
        <end position="540"/>
    </location>
</feature>
<name>Q5CWJ1_CRYPI</name>
<keyword evidence="4" id="KW-0347">Helicase</keyword>
<dbReference type="InterPro" id="IPR001650">
    <property type="entry name" value="Helicase_C-like"/>
</dbReference>
<dbReference type="CDD" id="cd12937">
    <property type="entry name" value="GUCT_RH7_like"/>
    <property type="match status" value="1"/>
</dbReference>
<dbReference type="Gene3D" id="3.40.50.300">
    <property type="entry name" value="P-loop containing nucleotide triphosphate hydrolases"/>
    <property type="match status" value="2"/>
</dbReference>
<feature type="compositionally biased region" description="Gly residues" evidence="6">
    <location>
        <begin position="706"/>
        <end position="738"/>
    </location>
</feature>
<keyword evidence="10" id="KW-1185">Reference proteome</keyword>
<dbReference type="SUPFAM" id="SSF54928">
    <property type="entry name" value="RNA-binding domain, RBD"/>
    <property type="match status" value="1"/>
</dbReference>
<comment type="similarity">
    <text evidence="1">Belongs to the DEAD box helicase family. DDX21/DDX50 subfamily.</text>
</comment>
<evidence type="ECO:0000256" key="4">
    <source>
        <dbReference type="ARBA" id="ARBA00022806"/>
    </source>
</evidence>
<feature type="non-terminal residue" evidence="9">
    <location>
        <position position="1"/>
    </location>
</feature>
<dbReference type="GO" id="GO:0003724">
    <property type="term" value="F:RNA helicase activity"/>
    <property type="evidence" value="ECO:0007669"/>
    <property type="project" value="UniProtKB-EC"/>
</dbReference>
<dbReference type="OrthoDB" id="4255at2759"/>
<keyword evidence="5" id="KW-0067">ATP-binding</keyword>
<dbReference type="Proteomes" id="UP000006726">
    <property type="component" value="Chromosome 6"/>
</dbReference>
<dbReference type="InterPro" id="IPR044742">
    <property type="entry name" value="DEAD/DEAH_RhlB"/>
</dbReference>
<dbReference type="EMBL" id="AAEE01000002">
    <property type="protein sequence ID" value="EAK90174.1"/>
    <property type="molecule type" value="Genomic_DNA"/>
</dbReference>
<evidence type="ECO:0000259" key="7">
    <source>
        <dbReference type="PROSITE" id="PS51192"/>
    </source>
</evidence>
<evidence type="ECO:0000256" key="1">
    <source>
        <dbReference type="ARBA" id="ARBA00006517"/>
    </source>
</evidence>
<dbReference type="STRING" id="353152.Q5CWJ1"/>
<organism evidence="9 10">
    <name type="scientific">Cryptosporidium parvum (strain Iowa II)</name>
    <dbReference type="NCBI Taxonomy" id="353152"/>
    <lineage>
        <taxon>Eukaryota</taxon>
        <taxon>Sar</taxon>
        <taxon>Alveolata</taxon>
        <taxon>Apicomplexa</taxon>
        <taxon>Conoidasida</taxon>
        <taxon>Coccidia</taxon>
        <taxon>Eucoccidiorida</taxon>
        <taxon>Eimeriorina</taxon>
        <taxon>Cryptosporidiidae</taxon>
        <taxon>Cryptosporidium</taxon>
    </lineage>
</organism>
<dbReference type="Pfam" id="PF00270">
    <property type="entry name" value="DEAD"/>
    <property type="match status" value="1"/>
</dbReference>
<dbReference type="InParanoid" id="Q5CWJ1"/>
<dbReference type="CDD" id="cd18787">
    <property type="entry name" value="SF2_C_DEAD"/>
    <property type="match status" value="1"/>
</dbReference>
<feature type="region of interest" description="Disordered" evidence="6">
    <location>
        <begin position="699"/>
        <end position="738"/>
    </location>
</feature>
<evidence type="ECO:0000313" key="9">
    <source>
        <dbReference type="EMBL" id="EAK90174.1"/>
    </source>
</evidence>
<dbReference type="CDD" id="cd00268">
    <property type="entry name" value="DEADc"/>
    <property type="match status" value="1"/>
</dbReference>